<sequence>MDSQKITLCIKCKKRIPNDATYCPYCGTNQTKQLKKRSKKHQINLTKQKRPSIDLHIAPPNDNRHQINADLKASRIIDYKKRMGMSDRIDNVLYLNNSYYRRKFLFGKLGLINDQNILIDFEKDGLLFIGYTMLGHLSGHNAFIMNQQIKQIQIKQSRLQNLLIIDLKQRHLEFPIANILLSKSWQRDNFKILLSKYS</sequence>
<dbReference type="RefSeq" id="WP_286135870.1">
    <property type="nucleotide sequence ID" value="NZ_BRPL01000002.1"/>
</dbReference>
<keyword evidence="2" id="KW-1185">Reference proteome</keyword>
<evidence type="ECO:0008006" key="3">
    <source>
        <dbReference type="Google" id="ProtNLM"/>
    </source>
</evidence>
<protein>
    <recommendedName>
        <fullName evidence="3">Zinc-ribbon domain-containing protein</fullName>
    </recommendedName>
</protein>
<gene>
    <name evidence="1" type="ORF">WR164_03880</name>
</gene>
<dbReference type="Proteomes" id="UP001144204">
    <property type="component" value="Unassembled WGS sequence"/>
</dbReference>
<name>A0A9W6B1I8_9LACO</name>
<evidence type="ECO:0000313" key="2">
    <source>
        <dbReference type="Proteomes" id="UP001144204"/>
    </source>
</evidence>
<reference evidence="1" key="1">
    <citation type="submission" date="2022-07" db="EMBL/GenBank/DDBJ databases">
        <authorList>
            <person name="Kouya T."/>
            <person name="Ishiyama Y."/>
        </authorList>
    </citation>
    <scope>NUCLEOTIDE SEQUENCE</scope>
    <source>
        <strain evidence="1">WR16-4</strain>
    </source>
</reference>
<dbReference type="EMBL" id="BRPL01000002">
    <property type="protein sequence ID" value="GLB46409.1"/>
    <property type="molecule type" value="Genomic_DNA"/>
</dbReference>
<proteinExistence type="predicted"/>
<evidence type="ECO:0000313" key="1">
    <source>
        <dbReference type="EMBL" id="GLB46409.1"/>
    </source>
</evidence>
<dbReference type="AlphaFoldDB" id="A0A9W6B1I8"/>
<reference evidence="1" key="2">
    <citation type="journal article" date="2023" name="PLoS ONE">
        <title>Philodulcilactobacillus myokoensis gen. nov., sp. nov., a fructophilic, acidophilic, and agar-phobic lactic acid bacterium isolated from fermented vegetable extracts.</title>
        <authorList>
            <person name="Kouya T."/>
            <person name="Ishiyama Y."/>
            <person name="Ohashi S."/>
            <person name="Kumakubo R."/>
            <person name="Yamazaki T."/>
            <person name="Otaki T."/>
        </authorList>
    </citation>
    <scope>NUCLEOTIDE SEQUENCE</scope>
    <source>
        <strain evidence="1">WR16-4</strain>
    </source>
</reference>
<comment type="caution">
    <text evidence="1">The sequence shown here is derived from an EMBL/GenBank/DDBJ whole genome shotgun (WGS) entry which is preliminary data.</text>
</comment>
<accession>A0A9W6B1I8</accession>
<organism evidence="1 2">
    <name type="scientific">Philodulcilactobacillus myokoensis</name>
    <dbReference type="NCBI Taxonomy" id="2929573"/>
    <lineage>
        <taxon>Bacteria</taxon>
        <taxon>Bacillati</taxon>
        <taxon>Bacillota</taxon>
        <taxon>Bacilli</taxon>
        <taxon>Lactobacillales</taxon>
        <taxon>Lactobacillaceae</taxon>
        <taxon>Philodulcilactobacillus</taxon>
    </lineage>
</organism>